<keyword evidence="2" id="KW-1185">Reference proteome</keyword>
<evidence type="ECO:0000313" key="4">
    <source>
        <dbReference type="RefSeq" id="XP_070855635.1"/>
    </source>
</evidence>
<protein>
    <submittedName>
        <fullName evidence="3 4">Uncharacterized protein</fullName>
    </submittedName>
</protein>
<keyword evidence="1" id="KW-0472">Membrane</keyword>
<reference evidence="3 4" key="1">
    <citation type="submission" date="2025-05" db="UniProtKB">
        <authorList>
            <consortium name="RefSeq"/>
        </authorList>
    </citation>
    <scope>IDENTIFICATION</scope>
</reference>
<dbReference type="RefSeq" id="XP_070855635.1">
    <property type="nucleotide sequence ID" value="XM_070999534.1"/>
</dbReference>
<dbReference type="AlphaFoldDB" id="A0AB40A8T5"/>
<dbReference type="GeneID" id="118877808"/>
<dbReference type="RefSeq" id="XP_036673848.3">
    <property type="nucleotide sequence ID" value="XM_036817953.3"/>
</dbReference>
<sequence length="69" mass="7679">MISSKIQLPFATANVPPSRFIFTILLCLLVFFGLAKLVSIPLRIDDFDSFRLNPTQDAQLGGQGLENLR</sequence>
<keyword evidence="1" id="KW-1133">Transmembrane helix</keyword>
<evidence type="ECO:0000256" key="1">
    <source>
        <dbReference type="SAM" id="Phobius"/>
    </source>
</evidence>
<organism evidence="2 3">
    <name type="scientific">Drosophila suzukii</name>
    <name type="common">Spotted-wing drosophila fruit fly</name>
    <dbReference type="NCBI Taxonomy" id="28584"/>
    <lineage>
        <taxon>Eukaryota</taxon>
        <taxon>Metazoa</taxon>
        <taxon>Ecdysozoa</taxon>
        <taxon>Arthropoda</taxon>
        <taxon>Hexapoda</taxon>
        <taxon>Insecta</taxon>
        <taxon>Pterygota</taxon>
        <taxon>Neoptera</taxon>
        <taxon>Endopterygota</taxon>
        <taxon>Diptera</taxon>
        <taxon>Brachycera</taxon>
        <taxon>Muscomorpha</taxon>
        <taxon>Ephydroidea</taxon>
        <taxon>Drosophilidae</taxon>
        <taxon>Drosophila</taxon>
        <taxon>Sophophora</taxon>
    </lineage>
</organism>
<name>A0AB40A8T5_DROSZ</name>
<keyword evidence="1" id="KW-0812">Transmembrane</keyword>
<gene>
    <name evidence="3 4" type="primary">LOC118877808</name>
</gene>
<feature type="transmembrane region" description="Helical" evidence="1">
    <location>
        <begin position="20"/>
        <end position="42"/>
    </location>
</feature>
<proteinExistence type="predicted"/>
<evidence type="ECO:0000313" key="3">
    <source>
        <dbReference type="RefSeq" id="XP_036673848.3"/>
    </source>
</evidence>
<dbReference type="Proteomes" id="UP001652628">
    <property type="component" value="Chromosome 2L"/>
</dbReference>
<evidence type="ECO:0000313" key="2">
    <source>
        <dbReference type="Proteomes" id="UP001652628"/>
    </source>
</evidence>
<accession>A0AB40A8T5</accession>